<dbReference type="InterPro" id="IPR036388">
    <property type="entry name" value="WH-like_DNA-bd_sf"/>
</dbReference>
<evidence type="ECO:0000256" key="7">
    <source>
        <dbReference type="ARBA" id="ARBA00023204"/>
    </source>
</evidence>
<comment type="similarity">
    <text evidence="2">Belongs to the MGMT family.</text>
</comment>
<dbReference type="InterPro" id="IPR036631">
    <property type="entry name" value="MGMT_N_sf"/>
</dbReference>
<comment type="catalytic activity">
    <reaction evidence="1">
        <text>a 4-O-methyl-thymidine in DNA + L-cysteinyl-[protein] = a thymidine in DNA + S-methyl-L-cysteinyl-[protein]</text>
        <dbReference type="Rhea" id="RHEA:53428"/>
        <dbReference type="Rhea" id="RHEA-COMP:10131"/>
        <dbReference type="Rhea" id="RHEA-COMP:10132"/>
        <dbReference type="Rhea" id="RHEA-COMP:13555"/>
        <dbReference type="Rhea" id="RHEA-COMP:13556"/>
        <dbReference type="ChEBI" id="CHEBI:29950"/>
        <dbReference type="ChEBI" id="CHEBI:82612"/>
        <dbReference type="ChEBI" id="CHEBI:137386"/>
        <dbReference type="ChEBI" id="CHEBI:137387"/>
        <dbReference type="EC" id="2.1.1.63"/>
    </reaction>
</comment>
<keyword evidence="5 11" id="KW-0808">Transferase</keyword>
<dbReference type="PROSITE" id="PS00374">
    <property type="entry name" value="MGMT"/>
    <property type="match status" value="1"/>
</dbReference>
<organism evidence="11 12">
    <name type="scientific">Paenibacillus phyllosphaerae</name>
    <dbReference type="NCBI Taxonomy" id="274593"/>
    <lineage>
        <taxon>Bacteria</taxon>
        <taxon>Bacillati</taxon>
        <taxon>Bacillota</taxon>
        <taxon>Bacilli</taxon>
        <taxon>Bacillales</taxon>
        <taxon>Paenibacillaceae</taxon>
        <taxon>Paenibacillus</taxon>
    </lineage>
</organism>
<protein>
    <recommendedName>
        <fullName evidence="3">methylated-DNA--[protein]-cysteine S-methyltransferase</fullName>
        <ecNumber evidence="3">2.1.1.63</ecNumber>
    </recommendedName>
</protein>
<reference evidence="11 12" key="1">
    <citation type="submission" date="2020-08" db="EMBL/GenBank/DDBJ databases">
        <title>Genomic Encyclopedia of Type Strains, Phase III (KMG-III): the genomes of soil and plant-associated and newly described type strains.</title>
        <authorList>
            <person name="Whitman W."/>
        </authorList>
    </citation>
    <scope>NUCLEOTIDE SEQUENCE [LARGE SCALE GENOMIC DNA]</scope>
    <source>
        <strain evidence="11 12">CECT 5862</strain>
    </source>
</reference>
<keyword evidence="4 11" id="KW-0489">Methyltransferase</keyword>
<evidence type="ECO:0000256" key="4">
    <source>
        <dbReference type="ARBA" id="ARBA00022603"/>
    </source>
</evidence>
<evidence type="ECO:0000256" key="1">
    <source>
        <dbReference type="ARBA" id="ARBA00001286"/>
    </source>
</evidence>
<comment type="caution">
    <text evidence="11">The sequence shown here is derived from an EMBL/GenBank/DDBJ whole genome shotgun (WGS) entry which is preliminary data.</text>
</comment>
<keyword evidence="6" id="KW-0227">DNA damage</keyword>
<dbReference type="FunFam" id="1.10.10.10:FF:000214">
    <property type="entry name" value="Methylated-DNA--protein-cysteine methyltransferase"/>
    <property type="match status" value="1"/>
</dbReference>
<feature type="domain" description="Methylguanine DNA methyltransferase ribonuclease-like" evidence="10">
    <location>
        <begin position="9"/>
        <end position="86"/>
    </location>
</feature>
<dbReference type="EMBL" id="JACHXK010000006">
    <property type="protein sequence ID" value="MBB3111182.1"/>
    <property type="molecule type" value="Genomic_DNA"/>
</dbReference>
<dbReference type="InterPro" id="IPR014048">
    <property type="entry name" value="MethylDNA_cys_MeTrfase_DNA-bd"/>
</dbReference>
<dbReference type="Gene3D" id="3.30.160.70">
    <property type="entry name" value="Methylated DNA-protein cysteine methyltransferase domain"/>
    <property type="match status" value="1"/>
</dbReference>
<evidence type="ECO:0000256" key="6">
    <source>
        <dbReference type="ARBA" id="ARBA00022763"/>
    </source>
</evidence>
<proteinExistence type="inferred from homology"/>
<evidence type="ECO:0000256" key="5">
    <source>
        <dbReference type="ARBA" id="ARBA00022679"/>
    </source>
</evidence>
<evidence type="ECO:0000313" key="12">
    <source>
        <dbReference type="Proteomes" id="UP000570361"/>
    </source>
</evidence>
<dbReference type="GO" id="GO:0006281">
    <property type="term" value="P:DNA repair"/>
    <property type="evidence" value="ECO:0007669"/>
    <property type="project" value="UniProtKB-KW"/>
</dbReference>
<sequence>MGHADSCIVRWALAEYGDWKFHLAATDQGLCYVGSQGLPKEEMLSWINKAMPGCALIEDTAALEPYVAQFRAYLEGSARNFSVPLDSRGTDFQKSVWDALMQIPYGHTVSYSDIASKIGRPAAVRAVGTAIGANPILITIPCHRVVGKRGALTGYRGGLAMKTELLALERTAENAWR</sequence>
<evidence type="ECO:0000256" key="3">
    <source>
        <dbReference type="ARBA" id="ARBA00011918"/>
    </source>
</evidence>
<evidence type="ECO:0000259" key="9">
    <source>
        <dbReference type="Pfam" id="PF01035"/>
    </source>
</evidence>
<dbReference type="SUPFAM" id="SSF53155">
    <property type="entry name" value="Methylated DNA-protein cysteine methyltransferase domain"/>
    <property type="match status" value="1"/>
</dbReference>
<dbReference type="RefSeq" id="WP_183601045.1">
    <property type="nucleotide sequence ID" value="NZ_JACHXK010000006.1"/>
</dbReference>
<dbReference type="SUPFAM" id="SSF46767">
    <property type="entry name" value="Methylated DNA-protein cysteine methyltransferase, C-terminal domain"/>
    <property type="match status" value="1"/>
</dbReference>
<comment type="catalytic activity">
    <reaction evidence="8">
        <text>a 6-O-methyl-2'-deoxyguanosine in DNA + L-cysteinyl-[protein] = S-methyl-L-cysteinyl-[protein] + a 2'-deoxyguanosine in DNA</text>
        <dbReference type="Rhea" id="RHEA:24000"/>
        <dbReference type="Rhea" id="RHEA-COMP:10131"/>
        <dbReference type="Rhea" id="RHEA-COMP:10132"/>
        <dbReference type="Rhea" id="RHEA-COMP:11367"/>
        <dbReference type="Rhea" id="RHEA-COMP:11368"/>
        <dbReference type="ChEBI" id="CHEBI:29950"/>
        <dbReference type="ChEBI" id="CHEBI:82612"/>
        <dbReference type="ChEBI" id="CHEBI:85445"/>
        <dbReference type="ChEBI" id="CHEBI:85448"/>
        <dbReference type="EC" id="2.1.1.63"/>
    </reaction>
</comment>
<accession>A0A7W5AYY3</accession>
<dbReference type="InterPro" id="IPR001497">
    <property type="entry name" value="MethylDNA_cys_MeTrfase_AS"/>
</dbReference>
<keyword evidence="12" id="KW-1185">Reference proteome</keyword>
<dbReference type="Proteomes" id="UP000570361">
    <property type="component" value="Unassembled WGS sequence"/>
</dbReference>
<dbReference type="InterPro" id="IPR036217">
    <property type="entry name" value="MethylDNA_cys_MeTrfase_DNAb"/>
</dbReference>
<dbReference type="AlphaFoldDB" id="A0A7W5AYY3"/>
<evidence type="ECO:0000259" key="10">
    <source>
        <dbReference type="Pfam" id="PF02870"/>
    </source>
</evidence>
<evidence type="ECO:0000256" key="2">
    <source>
        <dbReference type="ARBA" id="ARBA00008711"/>
    </source>
</evidence>
<dbReference type="Gene3D" id="1.10.10.10">
    <property type="entry name" value="Winged helix-like DNA-binding domain superfamily/Winged helix DNA-binding domain"/>
    <property type="match status" value="1"/>
</dbReference>
<dbReference type="EC" id="2.1.1.63" evidence="3"/>
<name>A0A7W5AYY3_9BACL</name>
<dbReference type="CDD" id="cd06445">
    <property type="entry name" value="ATase"/>
    <property type="match status" value="1"/>
</dbReference>
<dbReference type="Pfam" id="PF01035">
    <property type="entry name" value="DNA_binding_1"/>
    <property type="match status" value="1"/>
</dbReference>
<gene>
    <name evidence="11" type="ORF">FHS18_003250</name>
</gene>
<evidence type="ECO:0000313" key="11">
    <source>
        <dbReference type="EMBL" id="MBB3111182.1"/>
    </source>
</evidence>
<dbReference type="NCBIfam" id="TIGR00589">
    <property type="entry name" value="ogt"/>
    <property type="match status" value="1"/>
</dbReference>
<dbReference type="PANTHER" id="PTHR10815">
    <property type="entry name" value="METHYLATED-DNA--PROTEIN-CYSTEINE METHYLTRANSFERASE"/>
    <property type="match status" value="1"/>
</dbReference>
<feature type="domain" description="Methylated-DNA-[protein]-cysteine S-methyltransferase DNA binding" evidence="9">
    <location>
        <begin position="91"/>
        <end position="170"/>
    </location>
</feature>
<evidence type="ECO:0000256" key="8">
    <source>
        <dbReference type="ARBA" id="ARBA00049348"/>
    </source>
</evidence>
<keyword evidence="7" id="KW-0234">DNA repair</keyword>
<dbReference type="InterPro" id="IPR008332">
    <property type="entry name" value="MethylG_MeTrfase_N"/>
</dbReference>
<dbReference type="GO" id="GO:0032259">
    <property type="term" value="P:methylation"/>
    <property type="evidence" value="ECO:0007669"/>
    <property type="project" value="UniProtKB-KW"/>
</dbReference>
<dbReference type="Pfam" id="PF02870">
    <property type="entry name" value="Methyltransf_1N"/>
    <property type="match status" value="1"/>
</dbReference>
<dbReference type="GO" id="GO:0003908">
    <property type="term" value="F:methylated-DNA-[protein]-cysteine S-methyltransferase activity"/>
    <property type="evidence" value="ECO:0007669"/>
    <property type="project" value="UniProtKB-EC"/>
</dbReference>
<dbReference type="PANTHER" id="PTHR10815:SF12">
    <property type="entry name" value="METHYLATED-DNA--PROTEIN-CYSTEINE METHYLTRANSFERASE, INDUCIBLE"/>
    <property type="match status" value="1"/>
</dbReference>